<protein>
    <submittedName>
        <fullName evidence="2">Uncharacterized protein</fullName>
    </submittedName>
</protein>
<gene>
    <name evidence="2" type="ORF">FB45DRAFT_938074</name>
</gene>
<keyword evidence="1" id="KW-0472">Membrane</keyword>
<comment type="caution">
    <text evidence="2">The sequence shown here is derived from an EMBL/GenBank/DDBJ whole genome shotgun (WGS) entry which is preliminary data.</text>
</comment>
<name>A0AAD7B9C7_9AGAR</name>
<reference evidence="2" key="1">
    <citation type="submission" date="2023-03" db="EMBL/GenBank/DDBJ databases">
        <title>Massive genome expansion in bonnet fungi (Mycena s.s.) driven by repeated elements and novel gene families across ecological guilds.</title>
        <authorList>
            <consortium name="Lawrence Berkeley National Laboratory"/>
            <person name="Harder C.B."/>
            <person name="Miyauchi S."/>
            <person name="Viragh M."/>
            <person name="Kuo A."/>
            <person name="Thoen E."/>
            <person name="Andreopoulos B."/>
            <person name="Lu D."/>
            <person name="Skrede I."/>
            <person name="Drula E."/>
            <person name="Henrissat B."/>
            <person name="Morin E."/>
            <person name="Kohler A."/>
            <person name="Barry K."/>
            <person name="LaButti K."/>
            <person name="Morin E."/>
            <person name="Salamov A."/>
            <person name="Lipzen A."/>
            <person name="Mereny Z."/>
            <person name="Hegedus B."/>
            <person name="Baldrian P."/>
            <person name="Stursova M."/>
            <person name="Weitz H."/>
            <person name="Taylor A."/>
            <person name="Grigoriev I.V."/>
            <person name="Nagy L.G."/>
            <person name="Martin F."/>
            <person name="Kauserud H."/>
        </authorList>
    </citation>
    <scope>NUCLEOTIDE SEQUENCE</scope>
    <source>
        <strain evidence="2">9284</strain>
    </source>
</reference>
<accession>A0AAD7B9C7</accession>
<organism evidence="2 3">
    <name type="scientific">Roridomyces roridus</name>
    <dbReference type="NCBI Taxonomy" id="1738132"/>
    <lineage>
        <taxon>Eukaryota</taxon>
        <taxon>Fungi</taxon>
        <taxon>Dikarya</taxon>
        <taxon>Basidiomycota</taxon>
        <taxon>Agaricomycotina</taxon>
        <taxon>Agaricomycetes</taxon>
        <taxon>Agaricomycetidae</taxon>
        <taxon>Agaricales</taxon>
        <taxon>Marasmiineae</taxon>
        <taxon>Mycenaceae</taxon>
        <taxon>Roridomyces</taxon>
    </lineage>
</organism>
<feature type="transmembrane region" description="Helical" evidence="1">
    <location>
        <begin position="185"/>
        <end position="206"/>
    </location>
</feature>
<sequence>MVIHRLYIIMLFGLPFRYRKDMRHVQILPGNTEKTYQTYQRWIAEWNQMGTTAGILFTLLFTILQLPGASYDLVVRTLVQFSMVCLFFGAVFASLFAIAFGRVACGEHERLEWMHRGCGRSRGTRNRFWNTWIALSMPLAWIIWGVFYFAILVLVFLWRSDADTSEPNVATTTSPSLVKEIGPQVITSSIFALGTVYLALTVATMLDDEWHVVSE</sequence>
<evidence type="ECO:0000313" key="3">
    <source>
        <dbReference type="Proteomes" id="UP001221142"/>
    </source>
</evidence>
<keyword evidence="1" id="KW-1133">Transmembrane helix</keyword>
<feature type="transmembrane region" description="Helical" evidence="1">
    <location>
        <begin position="49"/>
        <end position="66"/>
    </location>
</feature>
<feature type="transmembrane region" description="Helical" evidence="1">
    <location>
        <begin position="78"/>
        <end position="100"/>
    </location>
</feature>
<proteinExistence type="predicted"/>
<evidence type="ECO:0000313" key="2">
    <source>
        <dbReference type="EMBL" id="KAJ7614125.1"/>
    </source>
</evidence>
<evidence type="ECO:0000256" key="1">
    <source>
        <dbReference type="SAM" id="Phobius"/>
    </source>
</evidence>
<keyword evidence="1" id="KW-0812">Transmembrane</keyword>
<dbReference type="AlphaFoldDB" id="A0AAD7B9C7"/>
<feature type="transmembrane region" description="Helical" evidence="1">
    <location>
        <begin position="132"/>
        <end position="158"/>
    </location>
</feature>
<dbReference type="EMBL" id="JARKIF010000027">
    <property type="protein sequence ID" value="KAJ7614125.1"/>
    <property type="molecule type" value="Genomic_DNA"/>
</dbReference>
<keyword evidence="3" id="KW-1185">Reference proteome</keyword>
<dbReference type="Proteomes" id="UP001221142">
    <property type="component" value="Unassembled WGS sequence"/>
</dbReference>